<dbReference type="SUPFAM" id="SSF63380">
    <property type="entry name" value="Riboflavin synthase domain-like"/>
    <property type="match status" value="1"/>
</dbReference>
<dbReference type="GO" id="GO:0016226">
    <property type="term" value="P:iron-sulfur cluster assembly"/>
    <property type="evidence" value="ECO:0007669"/>
    <property type="project" value="UniProtKB-UniRule"/>
</dbReference>
<evidence type="ECO:0000259" key="15">
    <source>
        <dbReference type="PROSITE" id="PS51384"/>
    </source>
</evidence>
<dbReference type="InterPro" id="IPR039261">
    <property type="entry name" value="FNR_nucleotide-bd"/>
</dbReference>
<keyword evidence="17" id="KW-1185">Reference proteome</keyword>
<dbReference type="PhylomeDB" id="T1JNG4"/>
<keyword evidence="4 13" id="KW-0963">Cytoplasm</keyword>
<dbReference type="GO" id="GO:0005634">
    <property type="term" value="C:nucleus"/>
    <property type="evidence" value="ECO:0007669"/>
    <property type="project" value="UniProtKB-ARBA"/>
</dbReference>
<dbReference type="InterPro" id="IPR003097">
    <property type="entry name" value="CysJ-like_FAD-binding"/>
</dbReference>
<evidence type="ECO:0000256" key="1">
    <source>
        <dbReference type="ARBA" id="ARBA00001917"/>
    </source>
</evidence>
<feature type="binding site" evidence="13">
    <location>
        <begin position="375"/>
        <end position="378"/>
    </location>
    <ligand>
        <name>FAD</name>
        <dbReference type="ChEBI" id="CHEBI:57692"/>
    </ligand>
</feature>
<evidence type="ECO:0000313" key="16">
    <source>
        <dbReference type="EnsemblMetazoa" id="SMAR015393-PA"/>
    </source>
</evidence>
<dbReference type="Gene3D" id="2.40.30.10">
    <property type="entry name" value="Translation factors"/>
    <property type="match status" value="1"/>
</dbReference>
<feature type="binding site" evidence="13">
    <location>
        <position position="449"/>
    </location>
    <ligand>
        <name>NADP(+)</name>
        <dbReference type="ChEBI" id="CHEBI:58349"/>
    </ligand>
</feature>
<evidence type="ECO:0000256" key="5">
    <source>
        <dbReference type="ARBA" id="ARBA00022630"/>
    </source>
</evidence>
<dbReference type="GO" id="GO:0160246">
    <property type="term" value="F:NADPH-iron-sulfur [2Fe-2S] protein oxidoreductase activity"/>
    <property type="evidence" value="ECO:0007669"/>
    <property type="project" value="InterPro"/>
</dbReference>
<dbReference type="Gene3D" id="3.40.50.80">
    <property type="entry name" value="Nucleotide-binding domain of ferredoxin-NADP reductase (FNR) module"/>
    <property type="match status" value="1"/>
</dbReference>
<dbReference type="PANTHER" id="PTHR19384">
    <property type="entry name" value="NITRIC OXIDE SYNTHASE-RELATED"/>
    <property type="match status" value="1"/>
</dbReference>
<feature type="binding site" evidence="13">
    <location>
        <position position="133"/>
    </location>
    <ligand>
        <name>FMN</name>
        <dbReference type="ChEBI" id="CHEBI:58210"/>
    </ligand>
</feature>
<sequence>MGRDSRFVVLYGSETGTAQDVAEQIGREGKRRHFVPLVLAMDDYSITQLINETLVIFVCATTGQGDEPENMKNFWRFLLKKNLPIDSLKSLHFAVLGLGDSSYIKFNFVAKKLNKRLCQLGGTQLLIPGLADDQHDLGPDGVVIPWLKDLWKVLMDLHPLPPDLSIIDDSVIPEPKYKVKFMDSNMNNLLQVKKTNESNKRFRSRIISNQRVTAEDHFQDVRLIKFDCNFGGVDYSPGDVFMIQPENLEENVEEFLQLFDISPNTMFTVEQNDANIPIPNLLPCPCTFLLCAQIYWDIQSIPRKYVFELLSHFSQSELEKEKLQEFCTPEGQQDLFDYCNRPRRNIIEVLQDFPDATKNLPIEYLFDLIPPIKPRAFSIASSSLATPNQVHLLVAVVEYKTRLHKPRKGLCSTWLSRQKSDDRVTVGFRKGTFKFPRNDLPVILVGPGTGVAPFRSFVHERATKTLCNNVLFFGCRSKSKDFYCADEWQQLMDKGVVRVFTAFSRDQENKIYVQTRMMEQSKLIWELIYQDNAMFFLAGNAKQMPVDVLESLHRIAQKEGTMTEQEAQDYIKNLKNQQRIQLETWS</sequence>
<dbReference type="STRING" id="126957.T1JNG4"/>
<dbReference type="PROSITE" id="PS50902">
    <property type="entry name" value="FLAVODOXIN_LIKE"/>
    <property type="match status" value="1"/>
</dbReference>
<name>T1JNG4_STRMM</name>
<dbReference type="InterPro" id="IPR001709">
    <property type="entry name" value="Flavoprot_Pyr_Nucl_cyt_Rdtase"/>
</dbReference>
<dbReference type="GO" id="GO:0005829">
    <property type="term" value="C:cytosol"/>
    <property type="evidence" value="ECO:0007669"/>
    <property type="project" value="UniProtKB-ARBA"/>
</dbReference>
<dbReference type="PANTHER" id="PTHR19384:SF10">
    <property type="entry name" value="NADPH-DEPENDENT DIFLAVIN OXIDOREDUCTASE 1"/>
    <property type="match status" value="1"/>
</dbReference>
<dbReference type="FunFam" id="3.40.50.80:FF:000030">
    <property type="entry name" value="NADPH-dependent diflavin oxidoreductase 1"/>
    <property type="match status" value="1"/>
</dbReference>
<dbReference type="Pfam" id="PF00175">
    <property type="entry name" value="NAD_binding_1"/>
    <property type="match status" value="1"/>
</dbReference>
<feature type="domain" description="FAD-binding FR-type" evidence="15">
    <location>
        <begin position="199"/>
        <end position="436"/>
    </location>
</feature>
<dbReference type="HAMAP" id="MF_03178">
    <property type="entry name" value="NDOR1"/>
    <property type="match status" value="1"/>
</dbReference>
<dbReference type="GO" id="GO:0016651">
    <property type="term" value="F:oxidoreductase activity, acting on NAD(P)H"/>
    <property type="evidence" value="ECO:0007669"/>
    <property type="project" value="UniProtKB-UniRule"/>
</dbReference>
<accession>T1JNG4</accession>
<feature type="binding site" evidence="13">
    <location>
        <begin position="13"/>
        <end position="18"/>
    </location>
    <ligand>
        <name>FMN</name>
        <dbReference type="ChEBI" id="CHEBI:58210"/>
    </ligand>
</feature>
<comment type="function">
    <text evidence="13">NADPH-dependent reductase which is a central component of the cytosolic iron-sulfur (Fe-S) protein assembly (CIA) machinery. Transfers electrons from NADPH via its FAD and FMN prosthetic groups to the [2Fe-2S] cluster of the anamorsin/DRE2 homolog, another key component of the CIA machinery. In turn, this reduced cluster provides electrons for assembly of cytosolic iron-sulfur cluster proteins.</text>
</comment>
<evidence type="ECO:0000256" key="6">
    <source>
        <dbReference type="ARBA" id="ARBA00022643"/>
    </source>
</evidence>
<reference evidence="16" key="2">
    <citation type="submission" date="2015-02" db="UniProtKB">
        <authorList>
            <consortium name="EnsemblMetazoa"/>
        </authorList>
    </citation>
    <scope>IDENTIFICATION</scope>
</reference>
<dbReference type="FunFam" id="3.40.50.360:FF:000015">
    <property type="entry name" value="NADPH-dependent diflavin oxidoreductase 1"/>
    <property type="match status" value="1"/>
</dbReference>
<dbReference type="Proteomes" id="UP000014500">
    <property type="component" value="Unassembled WGS sequence"/>
</dbReference>
<dbReference type="EnsemblMetazoa" id="SMAR015393-RA">
    <property type="protein sequence ID" value="SMAR015393-PA"/>
    <property type="gene ID" value="SMAR015393"/>
</dbReference>
<keyword evidence="6 13" id="KW-0288">FMN</keyword>
<evidence type="ECO:0000256" key="13">
    <source>
        <dbReference type="HAMAP-Rule" id="MF_03178"/>
    </source>
</evidence>
<dbReference type="PRINTS" id="PR00369">
    <property type="entry name" value="FLAVODOXIN"/>
</dbReference>
<dbReference type="GO" id="GO:0050661">
    <property type="term" value="F:NADP binding"/>
    <property type="evidence" value="ECO:0007669"/>
    <property type="project" value="UniProtKB-UniRule"/>
</dbReference>
<evidence type="ECO:0000256" key="9">
    <source>
        <dbReference type="ARBA" id="ARBA00023002"/>
    </source>
</evidence>
<dbReference type="OMA" id="DIMSIPR"/>
<evidence type="ECO:0000256" key="3">
    <source>
        <dbReference type="ARBA" id="ARBA00004496"/>
    </source>
</evidence>
<comment type="function">
    <text evidence="11">NADPH-dependent reductase which is a central component of the cytosolic iron-sulfur (Fe-S) protein assembly (CIA) machinery. Transfers electrons from NADPH via its FAD and FMN prosthetic groups to the [2Fe-2S] cluster of CIAPIN1, another key component of the CIA machinery. In turn, this reduced cluster provides electrons for assembly of cytosolic iron-sulfur cluster proteins. It can also reduce the [2Fe-2S] cluster of CISD1 and activate this protein implicated in Fe/S cluster repair. In vitro can fully activate methionine synthase/MTR in the presence of soluble cytochrome b5/CYB5A.</text>
</comment>
<dbReference type="Gene3D" id="3.40.50.360">
    <property type="match status" value="1"/>
</dbReference>
<evidence type="ECO:0000313" key="17">
    <source>
        <dbReference type="Proteomes" id="UP000014500"/>
    </source>
</evidence>
<dbReference type="Pfam" id="PF00258">
    <property type="entry name" value="Flavodoxin_1"/>
    <property type="match status" value="1"/>
</dbReference>
<evidence type="ECO:0000256" key="4">
    <source>
        <dbReference type="ARBA" id="ARBA00022490"/>
    </source>
</evidence>
<keyword evidence="5 13" id="KW-0285">Flavoprotein</keyword>
<evidence type="ECO:0000256" key="8">
    <source>
        <dbReference type="ARBA" id="ARBA00022857"/>
    </source>
</evidence>
<feature type="binding site" evidence="13">
    <location>
        <begin position="510"/>
        <end position="514"/>
    </location>
    <ligand>
        <name>NADP(+)</name>
        <dbReference type="ChEBI" id="CHEBI:58349"/>
    </ligand>
</feature>
<feature type="binding site" evidence="13">
    <location>
        <position position="585"/>
    </location>
    <ligand>
        <name>FAD</name>
        <dbReference type="ChEBI" id="CHEBI:57692"/>
    </ligand>
</feature>
<comment type="cofactor">
    <cofactor evidence="1 13">
        <name>FMN</name>
        <dbReference type="ChEBI" id="CHEBI:58210"/>
    </cofactor>
</comment>
<evidence type="ECO:0000256" key="2">
    <source>
        <dbReference type="ARBA" id="ARBA00001974"/>
    </source>
</evidence>
<comment type="similarity">
    <text evidence="13">Belongs to the NADPH-dependent diflavin oxidoreductase NDOR1 family.</text>
</comment>
<dbReference type="SUPFAM" id="SSF52218">
    <property type="entry name" value="Flavoproteins"/>
    <property type="match status" value="1"/>
</dbReference>
<comment type="similarity">
    <text evidence="13">In the N-terminal section; belongs to the flavodoxin family.</text>
</comment>
<keyword evidence="9 13" id="KW-0560">Oxidoreductase</keyword>
<dbReference type="InterPro" id="IPR028879">
    <property type="entry name" value="NDOR1"/>
</dbReference>
<comment type="cofactor">
    <cofactor evidence="2 13">
        <name>FAD</name>
        <dbReference type="ChEBI" id="CHEBI:57692"/>
    </cofactor>
</comment>
<evidence type="ECO:0000256" key="12">
    <source>
        <dbReference type="ARBA" id="ARBA00063044"/>
    </source>
</evidence>
<dbReference type="InterPro" id="IPR017938">
    <property type="entry name" value="Riboflavin_synthase-like_b-brl"/>
</dbReference>
<feature type="binding site" evidence="13">
    <location>
        <begin position="98"/>
        <end position="107"/>
    </location>
    <ligand>
        <name>FMN</name>
        <dbReference type="ChEBI" id="CHEBI:58210"/>
    </ligand>
</feature>
<comment type="subunit">
    <text evidence="12">Interacts with CIAPIN1; as part of the cytosolic iron-sulfur (Fe-S) protein assembly (CIA) machinery. Interacts with DCPS.</text>
</comment>
<dbReference type="InterPro" id="IPR008254">
    <property type="entry name" value="Flavodoxin/NO_synth"/>
</dbReference>
<dbReference type="SUPFAM" id="SSF52343">
    <property type="entry name" value="Ferredoxin reductase-like, C-terminal NADP-linked domain"/>
    <property type="match status" value="1"/>
</dbReference>
<feature type="binding site" evidence="13">
    <location>
        <begin position="409"/>
        <end position="412"/>
    </location>
    <ligand>
        <name>FAD</name>
        <dbReference type="ChEBI" id="CHEBI:57692"/>
    </ligand>
</feature>
<reference evidence="17" key="1">
    <citation type="submission" date="2011-05" db="EMBL/GenBank/DDBJ databases">
        <authorList>
            <person name="Richards S.R."/>
            <person name="Qu J."/>
            <person name="Jiang H."/>
            <person name="Jhangiani S.N."/>
            <person name="Agravi P."/>
            <person name="Goodspeed R."/>
            <person name="Gross S."/>
            <person name="Mandapat C."/>
            <person name="Jackson L."/>
            <person name="Mathew T."/>
            <person name="Pu L."/>
            <person name="Thornton R."/>
            <person name="Saada N."/>
            <person name="Wilczek-Boney K.B."/>
            <person name="Lee S."/>
            <person name="Kovar C."/>
            <person name="Wu Y."/>
            <person name="Scherer S.E."/>
            <person name="Worley K.C."/>
            <person name="Muzny D.M."/>
            <person name="Gibbs R."/>
        </authorList>
    </citation>
    <scope>NUCLEOTIDE SEQUENCE</scope>
    <source>
        <strain evidence="17">Brora</strain>
    </source>
</reference>
<dbReference type="GO" id="GO:0010181">
    <property type="term" value="F:FMN binding"/>
    <property type="evidence" value="ECO:0007669"/>
    <property type="project" value="UniProtKB-UniRule"/>
</dbReference>
<comment type="catalytic activity">
    <reaction evidence="10">
        <text>2 oxidized [2Fe-2S]-[protein] + NADPH = 2 reduced [2Fe-2S]-[protein] + NADP(+) + H(+)</text>
        <dbReference type="Rhea" id="RHEA:67716"/>
        <dbReference type="Rhea" id="RHEA-COMP:17327"/>
        <dbReference type="Rhea" id="RHEA-COMP:17328"/>
        <dbReference type="ChEBI" id="CHEBI:15378"/>
        <dbReference type="ChEBI" id="CHEBI:33737"/>
        <dbReference type="ChEBI" id="CHEBI:33738"/>
        <dbReference type="ChEBI" id="CHEBI:57783"/>
        <dbReference type="ChEBI" id="CHEBI:58349"/>
    </reaction>
    <physiologicalReaction direction="left-to-right" evidence="10">
        <dbReference type="Rhea" id="RHEA:67717"/>
    </physiologicalReaction>
</comment>
<dbReference type="EMBL" id="JH431959">
    <property type="status" value="NOT_ANNOTATED_CDS"/>
    <property type="molecule type" value="Genomic_DNA"/>
</dbReference>
<feature type="binding site" evidence="13">
    <location>
        <position position="343"/>
    </location>
    <ligand>
        <name>FAD</name>
        <dbReference type="ChEBI" id="CHEBI:57692"/>
    </ligand>
</feature>
<dbReference type="EC" id="1.18.1.-" evidence="13"/>
<keyword evidence="8 13" id="KW-0521">NADP</keyword>
<dbReference type="InterPro" id="IPR017927">
    <property type="entry name" value="FAD-bd_FR_type"/>
</dbReference>
<evidence type="ECO:0000256" key="7">
    <source>
        <dbReference type="ARBA" id="ARBA00022827"/>
    </source>
</evidence>
<dbReference type="PRINTS" id="PR00371">
    <property type="entry name" value="FPNCR"/>
</dbReference>
<dbReference type="FunFam" id="1.20.990.10:FF:000008">
    <property type="entry name" value="NADPH-dependent diflavin oxidoreductase 1"/>
    <property type="match status" value="1"/>
</dbReference>
<dbReference type="GO" id="GO:0050660">
    <property type="term" value="F:flavin adenine dinucleotide binding"/>
    <property type="evidence" value="ECO:0007669"/>
    <property type="project" value="UniProtKB-UniRule"/>
</dbReference>
<dbReference type="PROSITE" id="PS51384">
    <property type="entry name" value="FAD_FR"/>
    <property type="match status" value="1"/>
</dbReference>
<feature type="domain" description="Flavodoxin-like" evidence="14">
    <location>
        <begin position="7"/>
        <end position="151"/>
    </location>
</feature>
<keyword evidence="7 13" id="KW-0274">FAD</keyword>
<dbReference type="InterPro" id="IPR029039">
    <property type="entry name" value="Flavoprotein-like_sf"/>
</dbReference>
<organism evidence="16 17">
    <name type="scientific">Strigamia maritima</name>
    <name type="common">European centipede</name>
    <name type="synonym">Geophilus maritimus</name>
    <dbReference type="NCBI Taxonomy" id="126957"/>
    <lineage>
        <taxon>Eukaryota</taxon>
        <taxon>Metazoa</taxon>
        <taxon>Ecdysozoa</taxon>
        <taxon>Arthropoda</taxon>
        <taxon>Myriapoda</taxon>
        <taxon>Chilopoda</taxon>
        <taxon>Pleurostigmophora</taxon>
        <taxon>Geophilomorpha</taxon>
        <taxon>Linotaeniidae</taxon>
        <taxon>Strigamia</taxon>
    </lineage>
</organism>
<feature type="binding site" evidence="13">
    <location>
        <begin position="60"/>
        <end position="63"/>
    </location>
    <ligand>
        <name>FMN</name>
        <dbReference type="ChEBI" id="CHEBI:58210"/>
    </ligand>
</feature>
<evidence type="ECO:0000256" key="10">
    <source>
        <dbReference type="ARBA" id="ARBA00052174"/>
    </source>
</evidence>
<dbReference type="InterPro" id="IPR001094">
    <property type="entry name" value="Flavdoxin-like"/>
</dbReference>
<dbReference type="AlphaFoldDB" id="T1JNG4"/>
<dbReference type="Gene3D" id="1.20.990.10">
    <property type="entry name" value="NADPH-cytochrome p450 Reductase, Chain A, domain 3"/>
    <property type="match status" value="1"/>
</dbReference>
<dbReference type="InterPro" id="IPR023173">
    <property type="entry name" value="NADPH_Cyt_P450_Rdtase_alpha"/>
</dbReference>
<feature type="binding site" evidence="13">
    <location>
        <begin position="504"/>
        <end position="505"/>
    </location>
    <ligand>
        <name>NADP(+)</name>
        <dbReference type="ChEBI" id="CHEBI:58349"/>
    </ligand>
</feature>
<comment type="subcellular location">
    <subcellularLocation>
        <location evidence="3 13">Cytoplasm</location>
    </subcellularLocation>
</comment>
<evidence type="ECO:0000256" key="11">
    <source>
        <dbReference type="ARBA" id="ARBA00059862"/>
    </source>
</evidence>
<dbReference type="eggNOG" id="KOG1159">
    <property type="taxonomic scope" value="Eukaryota"/>
</dbReference>
<evidence type="ECO:0000259" key="14">
    <source>
        <dbReference type="PROSITE" id="PS50902"/>
    </source>
</evidence>
<protein>
    <recommendedName>
        <fullName evidence="13">NADPH-dependent diflavin oxidoreductase 1</fullName>
        <ecNumber evidence="13">1.18.1.-</ecNumber>
    </recommendedName>
    <alternativeName>
        <fullName evidence="13">NADPH-dependent FMN and FAD-containing oxidoreductase</fullName>
    </alternativeName>
</protein>
<comment type="similarity">
    <text evidence="13">In the C-terminal section; belongs to the flavoprotein pyridine nucleotide cytochrome reductase family.</text>
</comment>
<feature type="binding site" evidence="13">
    <location>
        <position position="547"/>
    </location>
    <ligand>
        <name>NADP(+)</name>
        <dbReference type="ChEBI" id="CHEBI:58349"/>
    </ligand>
</feature>
<dbReference type="InterPro" id="IPR001433">
    <property type="entry name" value="OxRdtase_FAD/NAD-bd"/>
</dbReference>
<proteinExistence type="inferred from homology"/>
<dbReference type="HOGENOM" id="CLU_001570_17_6_1"/>
<dbReference type="Pfam" id="PF00667">
    <property type="entry name" value="FAD_binding_1"/>
    <property type="match status" value="1"/>
</dbReference>